<dbReference type="InterPro" id="IPR012337">
    <property type="entry name" value="RNaseH-like_sf"/>
</dbReference>
<dbReference type="SUPFAM" id="SSF53098">
    <property type="entry name" value="Ribonuclease H-like"/>
    <property type="match status" value="1"/>
</dbReference>
<dbReference type="PROSITE" id="PS51784">
    <property type="entry name" value="EXOI_SH3"/>
    <property type="match status" value="1"/>
</dbReference>
<evidence type="ECO:0000256" key="14">
    <source>
        <dbReference type="PIRNR" id="PIRNR000977"/>
    </source>
</evidence>
<dbReference type="InterPro" id="IPR034747">
    <property type="entry name" value="EXOI_SH3"/>
</dbReference>
<evidence type="ECO:0000256" key="8">
    <source>
        <dbReference type="ARBA" id="ARBA00022801"/>
    </source>
</evidence>
<evidence type="ECO:0000259" key="15">
    <source>
        <dbReference type="PROSITE" id="PS51784"/>
    </source>
</evidence>
<dbReference type="RefSeq" id="WP_238977422.1">
    <property type="nucleotide sequence ID" value="NZ_JABFUC010000008.1"/>
</dbReference>
<keyword evidence="18" id="KW-1185">Reference proteome</keyword>
<protein>
    <recommendedName>
        <fullName evidence="4 14">Exodeoxyribonuclease I</fullName>
        <ecNumber evidence="3 14">3.1.11.1</ecNumber>
    </recommendedName>
</protein>
<proteinExistence type="predicted"/>
<dbReference type="InterPro" id="IPR058561">
    <property type="entry name" value="Exonuc_1_C"/>
</dbReference>
<comment type="cofactor">
    <cofactor evidence="2">
        <name>Mg(2+)</name>
        <dbReference type="ChEBI" id="CHEBI:18420"/>
    </cofactor>
</comment>
<comment type="caution">
    <text evidence="17">The sequence shown here is derived from an EMBL/GenBank/DDBJ whole genome shotgun (WGS) entry which is preliminary data.</text>
</comment>
<accession>A0ABS9P920</accession>
<evidence type="ECO:0000256" key="6">
    <source>
        <dbReference type="ARBA" id="ARBA00022723"/>
    </source>
</evidence>
<dbReference type="InterPro" id="IPR013520">
    <property type="entry name" value="Ribonucl_H"/>
</dbReference>
<evidence type="ECO:0000256" key="3">
    <source>
        <dbReference type="ARBA" id="ARBA00012108"/>
    </source>
</evidence>
<keyword evidence="7 14" id="KW-0227">DNA damage</keyword>
<feature type="domain" description="ExoI SH3-like" evidence="15">
    <location>
        <begin position="202"/>
        <end position="366"/>
    </location>
</feature>
<dbReference type="Pfam" id="PF26016">
    <property type="entry name" value="ExoI_C"/>
    <property type="match status" value="1"/>
</dbReference>
<dbReference type="PANTHER" id="PTHR11046:SF11">
    <property type="entry name" value="EXODEOXYRIBONUCLEASE I"/>
    <property type="match status" value="1"/>
</dbReference>
<comment type="catalytic activity">
    <reaction evidence="1 14">
        <text>Exonucleolytic cleavage in the 3'- to 5'-direction to yield nucleoside 5'-phosphates.</text>
        <dbReference type="EC" id="3.1.11.1"/>
    </reaction>
</comment>
<keyword evidence="6" id="KW-0479">Metal-binding</keyword>
<dbReference type="Proteomes" id="UP000814385">
    <property type="component" value="Unassembled WGS sequence"/>
</dbReference>
<comment type="subunit">
    <text evidence="13">Monomer. Interacts with ssb (via C-terminus); this interaction stimulates the exonuclease activity by recruiting the enzyme to its substrate.</text>
</comment>
<evidence type="ECO:0000256" key="13">
    <source>
        <dbReference type="ARBA" id="ARBA00046792"/>
    </source>
</evidence>
<gene>
    <name evidence="17" type="primary">sbcB</name>
    <name evidence="17" type="ORF">HOP52_10955</name>
</gene>
<keyword evidence="8 14" id="KW-0378">Hydrolase</keyword>
<evidence type="ECO:0000256" key="9">
    <source>
        <dbReference type="ARBA" id="ARBA00022839"/>
    </source>
</evidence>
<sequence length="496" mass="56168">MAKPDAAPMTFLWHDYETFGADPRRDRPAQFAAIRTDADFNEVGEPVEWFCQPADDFLPHPQACLITGITPQQARRRGLPEAEFAGRIHALMSEPGTCALGYNSLRFDDEVSRHLFYRNLLDPYSREWQNGNSRWDLIDAVRAFHALRPAGIQWPTREDGAPSFRLEDLTAANGIEHAGAHDALADVRATIALARLLKERNAKLFDYLLSLRRKREAARRLDVIQRKPVLHVSRRYPASRGCSALVMPLAEHPTNPNGVIVYDLSVDPAPLLALEAEQIRQRVFISSDDLAEGEERIPLKVIHINKSPVILPAAALKDVEGPRQGEYGDIVERLGLDLEACRRHWKHLAESPEASAKAAAVFAEPPPAGPADPDLMLYAGGFFSPADRQQMQRVRDTDPWDLVEARFAFQDPRLEEMLFRYRARSYPDTLTSEEQSRWEAFRWERMNDAALAGFTLKDFAREIERLNQVALGDRDRQLLEELVMHVEAIMPPQAFG</sequence>
<evidence type="ECO:0000256" key="11">
    <source>
        <dbReference type="ARBA" id="ARBA00023125"/>
    </source>
</evidence>
<dbReference type="PROSITE" id="PS51785">
    <property type="entry name" value="EXOI_C"/>
    <property type="match status" value="1"/>
</dbReference>
<evidence type="ECO:0000259" key="16">
    <source>
        <dbReference type="PROSITE" id="PS51785"/>
    </source>
</evidence>
<evidence type="ECO:0000256" key="7">
    <source>
        <dbReference type="ARBA" id="ARBA00022763"/>
    </source>
</evidence>
<evidence type="ECO:0000313" key="18">
    <source>
        <dbReference type="Proteomes" id="UP000814385"/>
    </source>
</evidence>
<dbReference type="EMBL" id="JABFUC010000008">
    <property type="protein sequence ID" value="MCG6658270.1"/>
    <property type="molecule type" value="Genomic_DNA"/>
</dbReference>
<evidence type="ECO:0000256" key="1">
    <source>
        <dbReference type="ARBA" id="ARBA00000563"/>
    </source>
</evidence>
<dbReference type="NCBIfam" id="NF008746">
    <property type="entry name" value="PRK11779.1"/>
    <property type="match status" value="1"/>
</dbReference>
<dbReference type="PIRSF" id="PIRSF000977">
    <property type="entry name" value="Exodeoxyribonuclease_I"/>
    <property type="match status" value="1"/>
</dbReference>
<dbReference type="InterPro" id="IPR036397">
    <property type="entry name" value="RNaseH_sf"/>
</dbReference>
<dbReference type="Pfam" id="PF00929">
    <property type="entry name" value="RNase_T"/>
    <property type="match status" value="1"/>
</dbReference>
<keyword evidence="12 14" id="KW-0234">DNA repair</keyword>
<dbReference type="CDD" id="cd06138">
    <property type="entry name" value="ExoI_N"/>
    <property type="match status" value="1"/>
</dbReference>
<evidence type="ECO:0000256" key="5">
    <source>
        <dbReference type="ARBA" id="ARBA00022722"/>
    </source>
</evidence>
<keyword evidence="5 14" id="KW-0540">Nuclease</keyword>
<evidence type="ECO:0000256" key="2">
    <source>
        <dbReference type="ARBA" id="ARBA00001946"/>
    </source>
</evidence>
<dbReference type="InterPro" id="IPR022894">
    <property type="entry name" value="Oligoribonuclease"/>
</dbReference>
<dbReference type="InterPro" id="IPR038649">
    <property type="entry name" value="EXOI_SH3_sf"/>
</dbReference>
<name>A0ABS9P920_9GAMM</name>
<dbReference type="Gene3D" id="3.30.420.10">
    <property type="entry name" value="Ribonuclease H-like superfamily/Ribonuclease H"/>
    <property type="match status" value="1"/>
</dbReference>
<evidence type="ECO:0000313" key="17">
    <source>
        <dbReference type="EMBL" id="MCG6658270.1"/>
    </source>
</evidence>
<feature type="domain" description="ExoI C-terminal" evidence="16">
    <location>
        <begin position="369"/>
        <end position="490"/>
    </location>
</feature>
<dbReference type="InterPro" id="IPR013620">
    <property type="entry name" value="Exonuc_1_SH3"/>
</dbReference>
<dbReference type="InterPro" id="IPR023607">
    <property type="entry name" value="Exodeoxyribonuclease_I"/>
</dbReference>
<dbReference type="PANTHER" id="PTHR11046">
    <property type="entry name" value="OLIGORIBONUCLEASE, MITOCHONDRIAL"/>
    <property type="match status" value="1"/>
</dbReference>
<organism evidence="17 18">
    <name type="scientific">Billgrantia campisalis</name>
    <dbReference type="NCBI Taxonomy" id="74661"/>
    <lineage>
        <taxon>Bacteria</taxon>
        <taxon>Pseudomonadati</taxon>
        <taxon>Pseudomonadota</taxon>
        <taxon>Gammaproteobacteria</taxon>
        <taxon>Oceanospirillales</taxon>
        <taxon>Halomonadaceae</taxon>
        <taxon>Billgrantia</taxon>
    </lineage>
</organism>
<dbReference type="EC" id="3.1.11.1" evidence="3 14"/>
<evidence type="ECO:0000256" key="12">
    <source>
        <dbReference type="ARBA" id="ARBA00023204"/>
    </source>
</evidence>
<dbReference type="Gene3D" id="3.30.1520.20">
    <property type="entry name" value="Exonuclease ExoI, domain 2"/>
    <property type="match status" value="1"/>
</dbReference>
<keyword evidence="11" id="KW-0238">DNA-binding</keyword>
<keyword evidence="10" id="KW-0460">Magnesium</keyword>
<dbReference type="GO" id="GO:0008310">
    <property type="term" value="F:single-stranded DNA 3'-5' DNA exonuclease activity"/>
    <property type="evidence" value="ECO:0007669"/>
    <property type="project" value="UniProtKB-EC"/>
</dbReference>
<dbReference type="Gene3D" id="1.10.287.1240">
    <property type="match status" value="1"/>
</dbReference>
<evidence type="ECO:0000256" key="10">
    <source>
        <dbReference type="ARBA" id="ARBA00022842"/>
    </source>
</evidence>
<dbReference type="Gene3D" id="1.20.1280.70">
    <property type="entry name" value="Exonuclease ExoI, domain 3"/>
    <property type="match status" value="1"/>
</dbReference>
<dbReference type="Pfam" id="PF08411">
    <property type="entry name" value="ExoI_SH3"/>
    <property type="match status" value="1"/>
</dbReference>
<reference evidence="17 18" key="1">
    <citation type="submission" date="2020-05" db="EMBL/GenBank/DDBJ databases">
        <title>Comparative genomic analysis of denitrifying bacteria from Halomonas genus.</title>
        <authorList>
            <person name="Wang L."/>
            <person name="Shao Z."/>
        </authorList>
    </citation>
    <scope>NUCLEOTIDE SEQUENCE [LARGE SCALE GENOMIC DNA]</scope>
    <source>
        <strain evidence="17 18">A4</strain>
    </source>
</reference>
<keyword evidence="9 14" id="KW-0269">Exonuclease</keyword>
<dbReference type="SMART" id="SM00479">
    <property type="entry name" value="EXOIII"/>
    <property type="match status" value="1"/>
</dbReference>
<evidence type="ECO:0000256" key="4">
    <source>
        <dbReference type="ARBA" id="ARBA00019900"/>
    </source>
</evidence>